<dbReference type="GO" id="GO:0044183">
    <property type="term" value="F:protein folding chaperone"/>
    <property type="evidence" value="ECO:0007669"/>
    <property type="project" value="InterPro"/>
</dbReference>
<accession>A0A2U7N579</accession>
<gene>
    <name evidence="2" type="ORF">PspYZU05_214</name>
</gene>
<dbReference type="Pfam" id="PF00166">
    <property type="entry name" value="Cpn10"/>
    <property type="match status" value="1"/>
</dbReference>
<evidence type="ECO:0000256" key="1">
    <source>
        <dbReference type="ARBA" id="ARBA00023186"/>
    </source>
</evidence>
<keyword evidence="3" id="KW-1185">Reference proteome</keyword>
<protein>
    <submittedName>
        <fullName evidence="2">Head assembly chaperone protein</fullName>
    </submittedName>
</protein>
<name>A0A2U7N579_9CAUD</name>
<dbReference type="EMBL" id="KY971610">
    <property type="protein sequence ID" value="ASD52166.1"/>
    <property type="molecule type" value="Genomic_DNA"/>
</dbReference>
<sequence>MKALGAHVILVSTPSKRGDEIKSASGIFLGVEQDSQVPEVCTVYSIGSDVPAGFLKVGDQVPLPLGNIRNVPQLDVALGKKQLKELSERYVTCHYSAIPCVY</sequence>
<keyword evidence="1" id="KW-0143">Chaperone</keyword>
<proteinExistence type="predicted"/>
<dbReference type="InterPro" id="IPR037124">
    <property type="entry name" value="Chaperonin_GroES_sf"/>
</dbReference>
<dbReference type="InterPro" id="IPR020818">
    <property type="entry name" value="Chaperonin_GroES"/>
</dbReference>
<dbReference type="GO" id="GO:0005524">
    <property type="term" value="F:ATP binding"/>
    <property type="evidence" value="ECO:0007669"/>
    <property type="project" value="InterPro"/>
</dbReference>
<evidence type="ECO:0000313" key="2">
    <source>
        <dbReference type="EMBL" id="ASD52166.1"/>
    </source>
</evidence>
<dbReference type="Proteomes" id="UP000247773">
    <property type="component" value="Genome"/>
</dbReference>
<evidence type="ECO:0000313" key="3">
    <source>
        <dbReference type="Proteomes" id="UP000247773"/>
    </source>
</evidence>
<dbReference type="InterPro" id="IPR011032">
    <property type="entry name" value="GroES-like_sf"/>
</dbReference>
<organism evidence="2 3">
    <name type="scientific">Pseudomonas phage PspYZU05</name>
    <dbReference type="NCBI Taxonomy" id="1983556"/>
    <lineage>
        <taxon>Viruses</taxon>
        <taxon>Duplodnaviria</taxon>
        <taxon>Heunggongvirae</taxon>
        <taxon>Uroviricota</taxon>
        <taxon>Caudoviricetes</taxon>
        <taxon>Pantevenvirales</taxon>
        <taxon>Straboviridae</taxon>
        <taxon>Jiangsuvirus</taxon>
        <taxon>Jiangsuvirus pspyzu05</taxon>
    </lineage>
</organism>
<dbReference type="SUPFAM" id="SSF50129">
    <property type="entry name" value="GroES-like"/>
    <property type="match status" value="1"/>
</dbReference>
<dbReference type="Gene3D" id="2.30.33.40">
    <property type="entry name" value="GroES chaperonin"/>
    <property type="match status" value="1"/>
</dbReference>
<reference evidence="2 3" key="1">
    <citation type="submission" date="2017-04" db="EMBL/GenBank/DDBJ databases">
        <title>Isolation of lytic bacteriophages infecting Pseudomonas strains for biocontrol of fish and shrimp spoilage during chilled storage.</title>
        <authorList>
            <person name="Yang Z."/>
            <person name="Tao X."/>
            <person name="Gao L."/>
            <person name="Rao S."/>
        </authorList>
    </citation>
    <scope>NUCLEOTIDE SEQUENCE [LARGE SCALE GENOMIC DNA]</scope>
</reference>